<accession>A0A0E9TCJ5</accession>
<protein>
    <submittedName>
        <fullName evidence="1">Uncharacterized protein</fullName>
    </submittedName>
</protein>
<reference evidence="1" key="2">
    <citation type="journal article" date="2015" name="Fish Shellfish Immunol.">
        <title>Early steps in the European eel (Anguilla anguilla)-Vibrio vulnificus interaction in the gills: Role of the RtxA13 toxin.</title>
        <authorList>
            <person name="Callol A."/>
            <person name="Pajuelo D."/>
            <person name="Ebbesson L."/>
            <person name="Teles M."/>
            <person name="MacKenzie S."/>
            <person name="Amaro C."/>
        </authorList>
    </citation>
    <scope>NUCLEOTIDE SEQUENCE</scope>
</reference>
<proteinExistence type="predicted"/>
<name>A0A0E9TCJ5_ANGAN</name>
<organism evidence="1">
    <name type="scientific">Anguilla anguilla</name>
    <name type="common">European freshwater eel</name>
    <name type="synonym">Muraena anguilla</name>
    <dbReference type="NCBI Taxonomy" id="7936"/>
    <lineage>
        <taxon>Eukaryota</taxon>
        <taxon>Metazoa</taxon>
        <taxon>Chordata</taxon>
        <taxon>Craniata</taxon>
        <taxon>Vertebrata</taxon>
        <taxon>Euteleostomi</taxon>
        <taxon>Actinopterygii</taxon>
        <taxon>Neopterygii</taxon>
        <taxon>Teleostei</taxon>
        <taxon>Anguilliformes</taxon>
        <taxon>Anguillidae</taxon>
        <taxon>Anguilla</taxon>
    </lineage>
</organism>
<dbReference type="AlphaFoldDB" id="A0A0E9TCJ5"/>
<dbReference type="EMBL" id="GBXM01057173">
    <property type="protein sequence ID" value="JAH51404.1"/>
    <property type="molecule type" value="Transcribed_RNA"/>
</dbReference>
<sequence length="54" mass="6225">MHQGGTVQSNTSFKKIIGEGNDLMFLFKMMPLLCDRYMYEVDLLCLSQKYSVLS</sequence>
<evidence type="ECO:0000313" key="1">
    <source>
        <dbReference type="EMBL" id="JAH51404.1"/>
    </source>
</evidence>
<reference evidence="1" key="1">
    <citation type="submission" date="2014-11" db="EMBL/GenBank/DDBJ databases">
        <authorList>
            <person name="Amaro Gonzalez C."/>
        </authorList>
    </citation>
    <scope>NUCLEOTIDE SEQUENCE</scope>
</reference>